<evidence type="ECO:0000256" key="7">
    <source>
        <dbReference type="ARBA" id="ARBA00023136"/>
    </source>
</evidence>
<dbReference type="GO" id="GO:0005576">
    <property type="term" value="C:extracellular region"/>
    <property type="evidence" value="ECO:0007669"/>
    <property type="project" value="TreeGrafter"/>
</dbReference>
<dbReference type="InterPro" id="IPR017853">
    <property type="entry name" value="GH"/>
</dbReference>
<dbReference type="GO" id="GO:0005886">
    <property type="term" value="C:plasma membrane"/>
    <property type="evidence" value="ECO:0007669"/>
    <property type="project" value="UniProtKB-SubCell"/>
</dbReference>
<dbReference type="PROSITE" id="PS51318">
    <property type="entry name" value="TAT"/>
    <property type="match status" value="1"/>
</dbReference>
<keyword evidence="2" id="KW-1003">Cell membrane</keyword>
<dbReference type="RefSeq" id="WP_163745262.1">
    <property type="nucleotide sequence ID" value="NZ_JAAGOA010000041.1"/>
</dbReference>
<evidence type="ECO:0000256" key="8">
    <source>
        <dbReference type="ARBA" id="ARBA00023180"/>
    </source>
</evidence>
<keyword evidence="5" id="KW-0735">Signal-anchor</keyword>
<comment type="subcellular location">
    <subcellularLocation>
        <location evidence="1">Cell membrane</location>
        <topology evidence="1">Single-pass type II membrane protein</topology>
    </subcellularLocation>
</comment>
<dbReference type="PANTHER" id="PTHR31297:SF34">
    <property type="entry name" value="GLUCAN 1,3-BETA-GLUCOSIDASE 2"/>
    <property type="match status" value="1"/>
</dbReference>
<sequence>MNRPGITRRTLLKGVGAVVTTSALGAAATSKAAAEPTTWTDVIGHFESRHEPWSVSLGPEYGTASGGFERVTDVAGSGEYAGKLTADFSENGRYVSLVKTLDHLNITKVALKVRAENVTRVTIRLVNGSKTIVQGFAAVSATASDWQDVEVTTFNGQDGFDDVVTLQVQIWKDYLVSGAQRATQWLDDIRVEHTVVPVAPEKLETTGLPVLLTDDADPMPLTVRALHDDETSADVTQHSTLTTSNPDVVTVDDYGYLTPLSSGTADIDVEHLGVTQTFTVDVREPQALELLRSQDGRLLEGDRAVGFTGFNYDLFMLSYPRRANWTGIDADISLMASWGLGAVRVPINIGMIQSARGVFPDDDRWADELRTRRLNTEWMDMLDYFVERAGRHGVRVIIDWHRGPVDPYDYWIGGTPSDAGTGKEGTAIAYLAPSLTERGTFDLSDTEHLAVLLDTNRWITEHFRSDPNILAIEVPFNEPHDAHMSIQSNWRRITERASLAVKAADPERLTFALGPAYAHDTSAAAPTWQIPNVVDGNAPHHYMPNAPIPTRDDAEDRRSPWLARDIDAVFSHAVASLFAPYSTSPVPVYNGEGGHYGFESFLPDMDKVEAADLMVEAALVQYYAAGAVGQLHWSLWHNANDFVPFQESFDRLYKRFSPVYAAGPVDWRAAKLAVIQNPAAVPIANGHNWSVVPFVKLALDLHLGPFHLLTDDEVIDRLLTQVPTGLEQVDGFSADFDYQAVVADRRNLDERVRSVLERDDFETPILWVDDMAELGAAELARFLEDAEIAVDRRTKADLQLVVGPEHLVVYRRAESNRGRPTVHPRIPRDGTFRLVDESGEDVFEGTSETLWRRGITVEVEKWRSAIFRIAT</sequence>
<dbReference type="Gene3D" id="3.20.20.80">
    <property type="entry name" value="Glycosidases"/>
    <property type="match status" value="1"/>
</dbReference>
<dbReference type="SUPFAM" id="SSF49373">
    <property type="entry name" value="Invasin/intimin cell-adhesion fragments"/>
    <property type="match status" value="1"/>
</dbReference>
<evidence type="ECO:0000256" key="6">
    <source>
        <dbReference type="ARBA" id="ARBA00022989"/>
    </source>
</evidence>
<evidence type="ECO:0000256" key="9">
    <source>
        <dbReference type="ARBA" id="ARBA00023295"/>
    </source>
</evidence>
<dbReference type="Gene3D" id="2.60.120.260">
    <property type="entry name" value="Galactose-binding domain-like"/>
    <property type="match status" value="1"/>
</dbReference>
<dbReference type="Pfam" id="PF00150">
    <property type="entry name" value="Cellulase"/>
    <property type="match status" value="1"/>
</dbReference>
<evidence type="ECO:0000256" key="1">
    <source>
        <dbReference type="ARBA" id="ARBA00004401"/>
    </source>
</evidence>
<evidence type="ECO:0000256" key="12">
    <source>
        <dbReference type="ARBA" id="ARBA00041260"/>
    </source>
</evidence>
<dbReference type="Gene3D" id="2.60.40.1080">
    <property type="match status" value="1"/>
</dbReference>
<accession>A0A6L9SJ54</accession>
<keyword evidence="3" id="KW-0812">Transmembrane</keyword>
<dbReference type="GO" id="GO:0009251">
    <property type="term" value="P:glucan catabolic process"/>
    <property type="evidence" value="ECO:0007669"/>
    <property type="project" value="TreeGrafter"/>
</dbReference>
<comment type="caution">
    <text evidence="14">The sequence shown here is derived from an EMBL/GenBank/DDBJ whole genome shotgun (WGS) entry which is preliminary data.</text>
</comment>
<reference evidence="14 15" key="1">
    <citation type="submission" date="2020-02" db="EMBL/GenBank/DDBJ databases">
        <authorList>
            <person name="Li X.-J."/>
            <person name="Han X.-M."/>
        </authorList>
    </citation>
    <scope>NUCLEOTIDE SEQUENCE [LARGE SCALE GENOMIC DNA]</scope>
    <source>
        <strain evidence="14 15">CCTCC AB 2017055</strain>
    </source>
</reference>
<dbReference type="InterPro" id="IPR006311">
    <property type="entry name" value="TAT_signal"/>
</dbReference>
<evidence type="ECO:0000256" key="5">
    <source>
        <dbReference type="ARBA" id="ARBA00022968"/>
    </source>
</evidence>
<dbReference type="InterPro" id="IPR050386">
    <property type="entry name" value="Glycosyl_hydrolase_5"/>
</dbReference>
<evidence type="ECO:0000313" key="14">
    <source>
        <dbReference type="EMBL" id="NEE04718.1"/>
    </source>
</evidence>
<evidence type="ECO:0000256" key="4">
    <source>
        <dbReference type="ARBA" id="ARBA00022801"/>
    </source>
</evidence>
<keyword evidence="15" id="KW-1185">Reference proteome</keyword>
<dbReference type="PANTHER" id="PTHR31297">
    <property type="entry name" value="GLUCAN ENDO-1,6-BETA-GLUCOSIDASE B"/>
    <property type="match status" value="1"/>
</dbReference>
<keyword evidence="8" id="KW-0325">Glycoprotein</keyword>
<dbReference type="InterPro" id="IPR001547">
    <property type="entry name" value="Glyco_hydro_5"/>
</dbReference>
<dbReference type="GO" id="GO:0071555">
    <property type="term" value="P:cell wall organization"/>
    <property type="evidence" value="ECO:0007669"/>
    <property type="project" value="UniProtKB-KW"/>
</dbReference>
<gene>
    <name evidence="14" type="ORF">G1H10_31605</name>
</gene>
<dbReference type="AlphaFoldDB" id="A0A6L9SJ54"/>
<dbReference type="GO" id="GO:0008422">
    <property type="term" value="F:beta-glucosidase activity"/>
    <property type="evidence" value="ECO:0007669"/>
    <property type="project" value="TreeGrafter"/>
</dbReference>
<evidence type="ECO:0000256" key="11">
    <source>
        <dbReference type="ARBA" id="ARBA00037126"/>
    </source>
</evidence>
<evidence type="ECO:0000259" key="13">
    <source>
        <dbReference type="Pfam" id="PF00150"/>
    </source>
</evidence>
<comment type="function">
    <text evidence="11">Glucosidase involved in the degradation of cellulosic biomass. Active on lichenan.</text>
</comment>
<dbReference type="EMBL" id="JAAGOA010000041">
    <property type="protein sequence ID" value="NEE04718.1"/>
    <property type="molecule type" value="Genomic_DNA"/>
</dbReference>
<dbReference type="Proteomes" id="UP000475214">
    <property type="component" value="Unassembled WGS sequence"/>
</dbReference>
<keyword evidence="7" id="KW-0472">Membrane</keyword>
<evidence type="ECO:0000313" key="15">
    <source>
        <dbReference type="Proteomes" id="UP000475214"/>
    </source>
</evidence>
<dbReference type="SUPFAM" id="SSF51445">
    <property type="entry name" value="(Trans)glycosidases"/>
    <property type="match status" value="1"/>
</dbReference>
<name>A0A6L9SJ54_9ACTN</name>
<keyword evidence="4 14" id="KW-0378">Hydrolase</keyword>
<proteinExistence type="predicted"/>
<protein>
    <recommendedName>
        <fullName evidence="12">Exo-1,3-beta-glucanase D</fullName>
    </recommendedName>
</protein>
<evidence type="ECO:0000256" key="10">
    <source>
        <dbReference type="ARBA" id="ARBA00023316"/>
    </source>
</evidence>
<dbReference type="InterPro" id="IPR008964">
    <property type="entry name" value="Invasin/intimin_cell_adhesion"/>
</dbReference>
<organism evidence="14 15">
    <name type="scientific">Phytoactinopolyspora halotolerans</name>
    <dbReference type="NCBI Taxonomy" id="1981512"/>
    <lineage>
        <taxon>Bacteria</taxon>
        <taxon>Bacillati</taxon>
        <taxon>Actinomycetota</taxon>
        <taxon>Actinomycetes</taxon>
        <taxon>Jiangellales</taxon>
        <taxon>Jiangellaceae</taxon>
        <taxon>Phytoactinopolyspora</taxon>
    </lineage>
</organism>
<evidence type="ECO:0000256" key="3">
    <source>
        <dbReference type="ARBA" id="ARBA00022692"/>
    </source>
</evidence>
<evidence type="ECO:0000256" key="2">
    <source>
        <dbReference type="ARBA" id="ARBA00022475"/>
    </source>
</evidence>
<dbReference type="GO" id="GO:0009986">
    <property type="term" value="C:cell surface"/>
    <property type="evidence" value="ECO:0007669"/>
    <property type="project" value="TreeGrafter"/>
</dbReference>
<keyword evidence="10" id="KW-0961">Cell wall biogenesis/degradation</keyword>
<keyword evidence="9" id="KW-0326">Glycosidase</keyword>
<keyword evidence="6" id="KW-1133">Transmembrane helix</keyword>
<feature type="domain" description="Glycoside hydrolase family 5" evidence="13">
    <location>
        <begin position="327"/>
        <end position="638"/>
    </location>
</feature>